<keyword evidence="1" id="KW-1185">Reference proteome</keyword>
<evidence type="ECO:0000313" key="1">
    <source>
        <dbReference type="Proteomes" id="UP000887572"/>
    </source>
</evidence>
<accession>A0A914HNV1</accession>
<protein>
    <submittedName>
        <fullName evidence="2">Uncharacterized protein</fullName>
    </submittedName>
</protein>
<evidence type="ECO:0000313" key="2">
    <source>
        <dbReference type="WBParaSite" id="Gr19_v10_g3024.t1"/>
    </source>
</evidence>
<sequence>MNRLEELHQLKEELKNIKELVGKTFEQIRNVLQNSNLKIRNSALNTRNCHCRMLTNSPRRRTVTSKRPKPALKYSATEVHRNTAFHEAGHTVASFNLAGADTANQRFTTAKNGNATMAENNAASPQRVVKNSRRMVKPQSIHQQTQFGRRFLHFTITIMKGPVAVIPL</sequence>
<reference evidence="2" key="1">
    <citation type="submission" date="2022-11" db="UniProtKB">
        <authorList>
            <consortium name="WormBaseParasite"/>
        </authorList>
    </citation>
    <scope>IDENTIFICATION</scope>
</reference>
<dbReference type="Proteomes" id="UP000887572">
    <property type="component" value="Unplaced"/>
</dbReference>
<dbReference type="AlphaFoldDB" id="A0A914HNV1"/>
<proteinExistence type="predicted"/>
<dbReference type="WBParaSite" id="Gr19_v10_g3024.t1">
    <property type="protein sequence ID" value="Gr19_v10_g3024.t1"/>
    <property type="gene ID" value="Gr19_v10_g3024"/>
</dbReference>
<name>A0A914HNV1_GLORO</name>
<organism evidence="1 2">
    <name type="scientific">Globodera rostochiensis</name>
    <name type="common">Golden nematode worm</name>
    <name type="synonym">Heterodera rostochiensis</name>
    <dbReference type="NCBI Taxonomy" id="31243"/>
    <lineage>
        <taxon>Eukaryota</taxon>
        <taxon>Metazoa</taxon>
        <taxon>Ecdysozoa</taxon>
        <taxon>Nematoda</taxon>
        <taxon>Chromadorea</taxon>
        <taxon>Rhabditida</taxon>
        <taxon>Tylenchina</taxon>
        <taxon>Tylenchomorpha</taxon>
        <taxon>Tylenchoidea</taxon>
        <taxon>Heteroderidae</taxon>
        <taxon>Heteroderinae</taxon>
        <taxon>Globodera</taxon>
    </lineage>
</organism>